<gene>
    <name evidence="1" type="ORF">FDG31_13140</name>
</gene>
<comment type="caution">
    <text evidence="1">The sequence shown here is derived from an EMBL/GenBank/DDBJ whole genome shotgun (WGS) entry which is preliminary data.</text>
</comment>
<dbReference type="AlphaFoldDB" id="A0A6B4JQ58"/>
<accession>A0A6B4JQ58</accession>
<evidence type="ECO:0000313" key="1">
    <source>
        <dbReference type="EMBL" id="NFV27098.1"/>
    </source>
</evidence>
<proteinExistence type="predicted"/>
<evidence type="ECO:0000313" key="2">
    <source>
        <dbReference type="Proteomes" id="UP000486903"/>
    </source>
</evidence>
<protein>
    <submittedName>
        <fullName evidence="1">Uncharacterized protein</fullName>
    </submittedName>
</protein>
<name>A0A6B4JQ58_CLOBO</name>
<reference evidence="1 2" key="1">
    <citation type="submission" date="2019-04" db="EMBL/GenBank/DDBJ databases">
        <title>Genome sequencing of Clostridium botulinum Groups I-IV and Clostridium butyricum.</title>
        <authorList>
            <person name="Brunt J."/>
            <person name="Van Vliet A.H.M."/>
            <person name="Stringer S.C."/>
            <person name="Carter A.T."/>
            <person name="Peck M.W."/>
        </authorList>
    </citation>
    <scope>NUCLEOTIDE SEQUENCE [LARGE SCALE GENOMIC DNA]</scope>
    <source>
        <strain evidence="1 2">BL81</strain>
    </source>
</reference>
<sequence length="164" mass="19073">MSRTILGKAQIEEIENKFKASDDTPIFRYMDFSKFMDLLENRHLFFCNAKYFEDEYEGKMPEGFYKDWSKEARDGHEPLNEMINECFKGYISCWNKGEVESYSLWKIYTNPNTGIAIKSTVGDLKKALDNDAIKIYKAEYVDFKEKEVDCEPPCYSRAAANGNG</sequence>
<dbReference type="EMBL" id="SXFB01000010">
    <property type="protein sequence ID" value="NFV27098.1"/>
    <property type="molecule type" value="Genomic_DNA"/>
</dbReference>
<dbReference type="Proteomes" id="UP000486903">
    <property type="component" value="Unassembled WGS sequence"/>
</dbReference>
<dbReference type="RefSeq" id="WP_003374518.1">
    <property type="nucleotide sequence ID" value="NZ_JACBBA010000007.1"/>
</dbReference>
<organism evidence="1 2">
    <name type="scientific">Clostridium botulinum</name>
    <dbReference type="NCBI Taxonomy" id="1491"/>
    <lineage>
        <taxon>Bacteria</taxon>
        <taxon>Bacillati</taxon>
        <taxon>Bacillota</taxon>
        <taxon>Clostridia</taxon>
        <taxon>Eubacteriales</taxon>
        <taxon>Clostridiaceae</taxon>
        <taxon>Clostridium</taxon>
    </lineage>
</organism>